<dbReference type="PROSITE" id="PS50011">
    <property type="entry name" value="PROTEIN_KINASE_DOM"/>
    <property type="match status" value="1"/>
</dbReference>
<proteinExistence type="inferred from homology"/>
<keyword evidence="8" id="KW-0067">ATP-binding</keyword>
<evidence type="ECO:0000256" key="1">
    <source>
        <dbReference type="ARBA" id="ARBA00022527"/>
    </source>
</evidence>
<keyword evidence="4" id="KW-0547">Nucleotide-binding</keyword>
<protein>
    <recommendedName>
        <fullName evidence="10">mitogen-activated protein kinase kinase</fullName>
        <ecNumber evidence="10">2.7.12.2</ecNumber>
    </recommendedName>
</protein>
<dbReference type="InterPro" id="IPR007588">
    <property type="entry name" value="Znf_FLYWCH"/>
</dbReference>
<reference evidence="12" key="2">
    <citation type="submission" date="2014-05" db="EMBL/GenBank/DDBJ databases">
        <title>The genome and life-stage specific transcriptomes of Globodera pallida elucidate key aspects of plant parasitism by a cyst nematode.</title>
        <authorList>
            <person name="Cotton J.A."/>
            <person name="Lilley C.J."/>
            <person name="Jones L.M."/>
            <person name="Kikuchi T."/>
            <person name="Reid A.J."/>
            <person name="Thorpe P."/>
            <person name="Tsai I.J."/>
            <person name="Beasley H."/>
            <person name="Blok V."/>
            <person name="Cock P.J.A."/>
            <person name="Van den Akker S.E."/>
            <person name="Holroyd N."/>
            <person name="Hunt M."/>
            <person name="Mantelin S."/>
            <person name="Naghra H."/>
            <person name="Pain A."/>
            <person name="Palomares-Rius J.E."/>
            <person name="Zarowiecki M."/>
            <person name="Berriman M."/>
            <person name="Jones J.T."/>
            <person name="Urwin P.E."/>
        </authorList>
    </citation>
    <scope>NUCLEOTIDE SEQUENCE [LARGE SCALE GENOMIC DNA]</scope>
    <source>
        <strain evidence="12">Lindley</strain>
    </source>
</reference>
<dbReference type="InterPro" id="IPR008271">
    <property type="entry name" value="Ser/Thr_kinase_AS"/>
</dbReference>
<feature type="domain" description="Protein kinase" evidence="11">
    <location>
        <begin position="215"/>
        <end position="457"/>
    </location>
</feature>
<evidence type="ECO:0000259" key="11">
    <source>
        <dbReference type="PROSITE" id="PS50011"/>
    </source>
</evidence>
<keyword evidence="12" id="KW-1185">Reference proteome</keyword>
<organism evidence="12 13">
    <name type="scientific">Globodera pallida</name>
    <name type="common">Potato cyst nematode worm</name>
    <name type="synonym">Heterodera pallida</name>
    <dbReference type="NCBI Taxonomy" id="36090"/>
    <lineage>
        <taxon>Eukaryota</taxon>
        <taxon>Metazoa</taxon>
        <taxon>Ecdysozoa</taxon>
        <taxon>Nematoda</taxon>
        <taxon>Chromadorea</taxon>
        <taxon>Rhabditida</taxon>
        <taxon>Tylenchina</taxon>
        <taxon>Tylenchomorpha</taxon>
        <taxon>Tylenchoidea</taxon>
        <taxon>Heteroderidae</taxon>
        <taxon>Heteroderinae</taxon>
        <taxon>Globodera</taxon>
    </lineage>
</organism>
<evidence type="ECO:0000256" key="4">
    <source>
        <dbReference type="ARBA" id="ARBA00022741"/>
    </source>
</evidence>
<dbReference type="Gene3D" id="1.10.510.10">
    <property type="entry name" value="Transferase(Phosphotransferase) domain 1"/>
    <property type="match status" value="1"/>
</dbReference>
<dbReference type="EC" id="2.7.12.2" evidence="10"/>
<evidence type="ECO:0000256" key="5">
    <source>
        <dbReference type="ARBA" id="ARBA00022771"/>
    </source>
</evidence>
<keyword evidence="2" id="KW-0808">Transferase</keyword>
<keyword evidence="3" id="KW-0479">Metal-binding</keyword>
<evidence type="ECO:0000256" key="9">
    <source>
        <dbReference type="ARBA" id="ARBA00038035"/>
    </source>
</evidence>
<dbReference type="SMART" id="SM00220">
    <property type="entry name" value="S_TKc"/>
    <property type="match status" value="1"/>
</dbReference>
<keyword evidence="6" id="KW-0418">Kinase</keyword>
<dbReference type="InterPro" id="IPR000719">
    <property type="entry name" value="Prot_kinase_dom"/>
</dbReference>
<dbReference type="Pfam" id="PF04500">
    <property type="entry name" value="FLYWCH"/>
    <property type="match status" value="1"/>
</dbReference>
<evidence type="ECO:0000256" key="7">
    <source>
        <dbReference type="ARBA" id="ARBA00022833"/>
    </source>
</evidence>
<dbReference type="GO" id="GO:0051403">
    <property type="term" value="P:stress-activated MAPK cascade"/>
    <property type="evidence" value="ECO:0007669"/>
    <property type="project" value="TreeGrafter"/>
</dbReference>
<dbReference type="PANTHER" id="PTHR48013:SF28">
    <property type="entry name" value="DUAL SPECIFICITY MITOGEN-ACTIVATED PROTEIN KINASE KINASE SEK-1"/>
    <property type="match status" value="1"/>
</dbReference>
<reference evidence="13" key="3">
    <citation type="submission" date="2016-06" db="UniProtKB">
        <authorList>
            <consortium name="WormBaseParasite"/>
        </authorList>
    </citation>
    <scope>IDENTIFICATION</scope>
</reference>
<dbReference type="GO" id="GO:0004708">
    <property type="term" value="F:MAP kinase kinase activity"/>
    <property type="evidence" value="ECO:0007669"/>
    <property type="project" value="UniProtKB-EC"/>
</dbReference>
<dbReference type="FunFam" id="3.30.200.20:FF:000040">
    <property type="entry name" value="Dual specificity mitogen-activated protein kinase kinase"/>
    <property type="match status" value="1"/>
</dbReference>
<dbReference type="GO" id="GO:0004674">
    <property type="term" value="F:protein serine/threonine kinase activity"/>
    <property type="evidence" value="ECO:0007669"/>
    <property type="project" value="UniProtKB-KW"/>
</dbReference>
<keyword evidence="5" id="KW-0863">Zinc-finger</keyword>
<dbReference type="GO" id="GO:0005524">
    <property type="term" value="F:ATP binding"/>
    <property type="evidence" value="ECO:0007669"/>
    <property type="project" value="UniProtKB-KW"/>
</dbReference>
<dbReference type="PANTHER" id="PTHR48013">
    <property type="entry name" value="DUAL SPECIFICITY MITOGEN-ACTIVATED PROTEIN KINASE KINASE 5-RELATED"/>
    <property type="match status" value="1"/>
</dbReference>
<dbReference type="GO" id="GO:0008270">
    <property type="term" value="F:zinc ion binding"/>
    <property type="evidence" value="ECO:0007669"/>
    <property type="project" value="UniProtKB-KW"/>
</dbReference>
<sequence>MDQTQVIATQRQKPKLLHEGMLYVRHKLSTSKEIKFWRCEFFNSRIVKCRGRLHTDHNNAPLRVLGEHTCSSSAARVERLRIVSNIRKRALNTGEDAATIRAQELMNVSDTVLAAMPSKSATKKLIQRARHEICEAPPVPNELSQLEIPKAYQFYKHSEDNEEQFLLADSGVYKEEGITADQRILVFGRASAAEWCDQMQHIYADGTYDFTAASLEQGDCIGFGTFGGVVNRMVHKQTGREMAVKRIRAHEVVKDVRDKALSELRMIIQSQGCEDIVRFYGALFQNGDCWICMELMDCSLEKMYPLVFACGEHLPQRVVGFVTAAVVRALNYLKQVLNIIHRDVKPSNILLDKRGSVKLCDFGISGYLVNSIAETQDVGCQFYMAPERLTDGKRYDIRSDVWSLGISLVEICIGHFPYVGLNSVFDQFQLVEFVNQCLIKDMEQRPKYAKLMEHPFFRSHNFLANSDAMAEERSFLAAYVQLHLDKKISA</sequence>
<evidence type="ECO:0000313" key="13">
    <source>
        <dbReference type="WBParaSite" id="GPLIN_000577700"/>
    </source>
</evidence>
<dbReference type="Pfam" id="PF00069">
    <property type="entry name" value="Pkinase"/>
    <property type="match status" value="1"/>
</dbReference>
<dbReference type="Proteomes" id="UP000050741">
    <property type="component" value="Unassembled WGS sequence"/>
</dbReference>
<dbReference type="Gene3D" id="3.30.200.20">
    <property type="entry name" value="Phosphorylase Kinase, domain 1"/>
    <property type="match status" value="1"/>
</dbReference>
<dbReference type="AlphaFoldDB" id="A0A183BYT7"/>
<evidence type="ECO:0000256" key="10">
    <source>
        <dbReference type="ARBA" id="ARBA00038999"/>
    </source>
</evidence>
<dbReference type="Gene3D" id="2.20.25.240">
    <property type="match status" value="1"/>
</dbReference>
<dbReference type="SUPFAM" id="SSF56112">
    <property type="entry name" value="Protein kinase-like (PK-like)"/>
    <property type="match status" value="1"/>
</dbReference>
<dbReference type="WBParaSite" id="GPLIN_000577700">
    <property type="protein sequence ID" value="GPLIN_000577700"/>
    <property type="gene ID" value="GPLIN_000577700"/>
</dbReference>
<dbReference type="PROSITE" id="PS00108">
    <property type="entry name" value="PROTEIN_KINASE_ST"/>
    <property type="match status" value="1"/>
</dbReference>
<evidence type="ECO:0000256" key="8">
    <source>
        <dbReference type="ARBA" id="ARBA00022840"/>
    </source>
</evidence>
<evidence type="ECO:0000256" key="2">
    <source>
        <dbReference type="ARBA" id="ARBA00022679"/>
    </source>
</evidence>
<keyword evidence="1" id="KW-0723">Serine/threonine-protein kinase</keyword>
<evidence type="ECO:0000256" key="6">
    <source>
        <dbReference type="ARBA" id="ARBA00022777"/>
    </source>
</evidence>
<reference evidence="12" key="1">
    <citation type="submission" date="2013-12" db="EMBL/GenBank/DDBJ databases">
        <authorList>
            <person name="Aslett M."/>
        </authorList>
    </citation>
    <scope>NUCLEOTIDE SEQUENCE [LARGE SCALE GENOMIC DNA]</scope>
    <source>
        <strain evidence="12">Lindley</strain>
    </source>
</reference>
<dbReference type="InterPro" id="IPR011009">
    <property type="entry name" value="Kinase-like_dom_sf"/>
</dbReference>
<name>A0A183BYT7_GLOPA</name>
<accession>A0A183BYT7</accession>
<evidence type="ECO:0000313" key="12">
    <source>
        <dbReference type="Proteomes" id="UP000050741"/>
    </source>
</evidence>
<comment type="similarity">
    <text evidence="9">Belongs to the protein kinase superfamily. STE Ser/Thr protein kinase family. MAP kinase kinase subfamily.</text>
</comment>
<evidence type="ECO:0000256" key="3">
    <source>
        <dbReference type="ARBA" id="ARBA00022723"/>
    </source>
</evidence>
<keyword evidence="7" id="KW-0862">Zinc</keyword>